<evidence type="ECO:0000313" key="6">
    <source>
        <dbReference type="EMBL" id="QNR26092.1"/>
    </source>
</evidence>
<dbReference type="PROSITE" id="PS50994">
    <property type="entry name" value="INTEGRASE"/>
    <property type="match status" value="1"/>
</dbReference>
<evidence type="ECO:0000313" key="8">
    <source>
        <dbReference type="Proteomes" id="UP000516305"/>
    </source>
</evidence>
<dbReference type="GO" id="GO:0003676">
    <property type="term" value="F:nucleic acid binding"/>
    <property type="evidence" value="ECO:0007669"/>
    <property type="project" value="InterPro"/>
</dbReference>
<dbReference type="EMBL" id="CP060139">
    <property type="protein sequence ID" value="QNR26097.1"/>
    <property type="molecule type" value="Genomic_DNA"/>
</dbReference>
<dbReference type="PANTHER" id="PTHR47515:SF2">
    <property type="entry name" value="INTEGRASE CORE DOMAIN PROTEIN"/>
    <property type="match status" value="1"/>
</dbReference>
<dbReference type="GO" id="GO:0015074">
    <property type="term" value="P:DNA integration"/>
    <property type="evidence" value="ECO:0007669"/>
    <property type="project" value="InterPro"/>
</dbReference>
<evidence type="ECO:0000313" key="3">
    <source>
        <dbReference type="EMBL" id="QNR26029.1"/>
    </source>
</evidence>
<feature type="domain" description="Integrase catalytic" evidence="1">
    <location>
        <begin position="99"/>
        <end position="260"/>
    </location>
</feature>
<dbReference type="KEGG" id="chyd:H4K34_10300"/>
<dbReference type="EMBL" id="CP060139">
    <property type="protein sequence ID" value="QNR25985.1"/>
    <property type="molecule type" value="Genomic_DNA"/>
</dbReference>
<proteinExistence type="predicted"/>
<sequence>MKADYAVSTARACKIISLERSGYYYISKRDDKEVEEKLRWYAEHYPARGCPFYTKRIRKEGYAWNKKRIRRVYIKLGMNKRKRKWKRRIPNPDKEVLLQPLAPNLCWSADFMQDRLENGVKMRVLNIIDDYNREALACKVSSSFPSEHVVEQFEQLIEWHGKPFTIRTDNGTEFMAEAFQKFCKRHQIKHLRIQKGKPMQNGFCERFNRTLREDVLNAYLFETKTQMQELINHWMEDYNQNHPHSSLGDMSPREFKQRLIA</sequence>
<gene>
    <name evidence="2" type="ORF">H4K34_01400</name>
    <name evidence="3" type="ORF">H4K34_07450</name>
    <name evidence="4" type="ORF">H4K34_10300</name>
    <name evidence="5" type="ORF">H4K34_14945</name>
    <name evidence="6" type="ORF">H4K34_16330</name>
    <name evidence="7" type="ORF">H4K34_16600</name>
</gene>
<dbReference type="InterPro" id="IPR012337">
    <property type="entry name" value="RNaseH-like_sf"/>
</dbReference>
<organism evidence="5 8">
    <name type="scientific">Croceimicrobium hydrocarbonivorans</name>
    <dbReference type="NCBI Taxonomy" id="2761580"/>
    <lineage>
        <taxon>Bacteria</taxon>
        <taxon>Pseudomonadati</taxon>
        <taxon>Bacteroidota</taxon>
        <taxon>Flavobacteriia</taxon>
        <taxon>Flavobacteriales</taxon>
        <taxon>Owenweeksiaceae</taxon>
        <taxon>Croceimicrobium</taxon>
    </lineage>
</organism>
<dbReference type="EMBL" id="CP060139">
    <property type="protein sequence ID" value="QNR26052.1"/>
    <property type="molecule type" value="Genomic_DNA"/>
</dbReference>
<dbReference type="SUPFAM" id="SSF53098">
    <property type="entry name" value="Ribonuclease H-like"/>
    <property type="match status" value="1"/>
</dbReference>
<dbReference type="KEGG" id="chyd:H4K34_16330"/>
<dbReference type="EMBL" id="CP060139">
    <property type="protein sequence ID" value="QNR26080.1"/>
    <property type="molecule type" value="Genomic_DNA"/>
</dbReference>
<dbReference type="NCBIfam" id="NF033516">
    <property type="entry name" value="transpos_IS3"/>
    <property type="match status" value="1"/>
</dbReference>
<keyword evidence="8" id="KW-1185">Reference proteome</keyword>
<dbReference type="InterPro" id="IPR036397">
    <property type="entry name" value="RNaseH_sf"/>
</dbReference>
<accession>A0A7H0VK32</accession>
<dbReference type="Gene3D" id="3.30.420.10">
    <property type="entry name" value="Ribonuclease H-like superfamily/Ribonuclease H"/>
    <property type="match status" value="1"/>
</dbReference>
<evidence type="ECO:0000313" key="4">
    <source>
        <dbReference type="EMBL" id="QNR26052.1"/>
    </source>
</evidence>
<evidence type="ECO:0000313" key="2">
    <source>
        <dbReference type="EMBL" id="QNR25985.1"/>
    </source>
</evidence>
<dbReference type="RefSeq" id="WP_210760513.1">
    <property type="nucleotide sequence ID" value="NZ_CP060139.1"/>
</dbReference>
<evidence type="ECO:0000313" key="5">
    <source>
        <dbReference type="EMBL" id="QNR26080.1"/>
    </source>
</evidence>
<dbReference type="Proteomes" id="UP000516305">
    <property type="component" value="Chromosome"/>
</dbReference>
<dbReference type="InterPro" id="IPR001584">
    <property type="entry name" value="Integrase_cat-core"/>
</dbReference>
<evidence type="ECO:0000259" key="1">
    <source>
        <dbReference type="PROSITE" id="PS50994"/>
    </source>
</evidence>
<dbReference type="Pfam" id="PF13683">
    <property type="entry name" value="rve_3"/>
    <property type="match status" value="1"/>
</dbReference>
<dbReference type="KEGG" id="chyd:H4K34_01400"/>
<dbReference type="KEGG" id="chyd:H4K34_07450"/>
<dbReference type="KEGG" id="chyd:H4K34_16600"/>
<dbReference type="EMBL" id="CP060139">
    <property type="protein sequence ID" value="QNR26029.1"/>
    <property type="molecule type" value="Genomic_DNA"/>
</dbReference>
<dbReference type="KEGG" id="chyd:H4K34_14945"/>
<reference evidence="5 8" key="1">
    <citation type="submission" date="2020-08" db="EMBL/GenBank/DDBJ databases">
        <title>Croceimicrobium hydrocarbonivorans gen. nov., sp. nov., a novel marine bacterium isolated from a bacterial consortium that degrades polyethylene terephthalate.</title>
        <authorList>
            <person name="Liu R."/>
        </authorList>
    </citation>
    <scope>NUCLEOTIDE SEQUENCE [LARGE SCALE GENOMIC DNA]</scope>
    <source>
        <strain evidence="5 8">A20-9</strain>
    </source>
</reference>
<dbReference type="PANTHER" id="PTHR47515">
    <property type="entry name" value="LOW CALCIUM RESPONSE LOCUS PROTEIN T"/>
    <property type="match status" value="1"/>
</dbReference>
<protein>
    <submittedName>
        <fullName evidence="5">IS3 family transposase</fullName>
    </submittedName>
</protein>
<dbReference type="EMBL" id="CP060139">
    <property type="protein sequence ID" value="QNR26092.1"/>
    <property type="molecule type" value="Genomic_DNA"/>
</dbReference>
<name>A0A7H0VK32_9FLAO</name>
<dbReference type="AlphaFoldDB" id="A0A7H0VK32"/>
<dbReference type="InterPro" id="IPR048020">
    <property type="entry name" value="Transpos_IS3"/>
</dbReference>
<evidence type="ECO:0000313" key="7">
    <source>
        <dbReference type="EMBL" id="QNR26097.1"/>
    </source>
</evidence>